<organism evidence="3 4">
    <name type="scientific">Brevibacterium antiquum</name>
    <dbReference type="NCBI Taxonomy" id="234835"/>
    <lineage>
        <taxon>Bacteria</taxon>
        <taxon>Bacillati</taxon>
        <taxon>Actinomycetota</taxon>
        <taxon>Actinomycetes</taxon>
        <taxon>Micrococcales</taxon>
        <taxon>Brevibacteriaceae</taxon>
        <taxon>Brevibacterium</taxon>
    </lineage>
</organism>
<dbReference type="PANTHER" id="PTHR36503:SF1">
    <property type="entry name" value="BLR2520 PROTEIN"/>
    <property type="match status" value="1"/>
</dbReference>
<dbReference type="Proteomes" id="UP000234342">
    <property type="component" value="Unassembled WGS sequence"/>
</dbReference>
<feature type="region of interest" description="Disordered" evidence="1">
    <location>
        <begin position="237"/>
        <end position="259"/>
    </location>
</feature>
<evidence type="ECO:0000256" key="1">
    <source>
        <dbReference type="SAM" id="MobiDB-lite"/>
    </source>
</evidence>
<proteinExistence type="predicted"/>
<dbReference type="InterPro" id="IPR029068">
    <property type="entry name" value="Glyas_Bleomycin-R_OHBP_Dase"/>
</dbReference>
<dbReference type="EMBL" id="FXZE01000025">
    <property type="protein sequence ID" value="SMY01947.1"/>
    <property type="molecule type" value="Genomic_DNA"/>
</dbReference>
<gene>
    <name evidence="3" type="ORF">BANT10_03334</name>
</gene>
<name>A0A2H1KQF3_9MICO</name>
<sequence length="271" mass="28705">MNEQTRRTQTSLALDVVTLAGDLPASTDFYAAAFSPLMNESAGTVELDMHGTGRFELAPTPPDADGTGAEDVSSQFPGYVVTYALAQPSEVQAVMDAAARAGAQVLKPAKKALFGSFSGSFRAPDGSVWKVAADSSKNKGETPAVPRPTEISIILGVKDPKASRTFYHALGMTTDRDYGNKYIDFQPQQGMVRLCLMPRAVLAKDVGIDDPGNGAGGLSLNHRVERREVLHHLMTTAESAGGSPVAPQESAADSDPSCFTDPDGFRWILAT</sequence>
<protein>
    <submittedName>
        <fullName evidence="3">Uncharacterized conserved protein PhnB, glyoxalase superfamily</fullName>
    </submittedName>
</protein>
<dbReference type="RefSeq" id="WP_101644667.1">
    <property type="nucleotide sequence ID" value="NZ_FXZE01000025.1"/>
</dbReference>
<dbReference type="Gene3D" id="3.10.180.10">
    <property type="entry name" value="2,3-Dihydroxybiphenyl 1,2-Dioxygenase, domain 1"/>
    <property type="match status" value="2"/>
</dbReference>
<evidence type="ECO:0000313" key="4">
    <source>
        <dbReference type="Proteomes" id="UP000234342"/>
    </source>
</evidence>
<dbReference type="SUPFAM" id="SSF54593">
    <property type="entry name" value="Glyoxalase/Bleomycin resistance protein/Dihydroxybiphenyl dioxygenase"/>
    <property type="match status" value="2"/>
</dbReference>
<reference evidence="4" key="1">
    <citation type="submission" date="2017-03" db="EMBL/GenBank/DDBJ databases">
        <authorList>
            <person name="Monnet C."/>
        </authorList>
    </citation>
    <scope>NUCLEOTIDE SEQUENCE [LARGE SCALE GENOMIC DNA]</scope>
    <source>
        <strain evidence="4">P10</strain>
    </source>
</reference>
<evidence type="ECO:0000313" key="3">
    <source>
        <dbReference type="EMBL" id="SMY01947.1"/>
    </source>
</evidence>
<dbReference type="AlphaFoldDB" id="A0A2H1KQF3"/>
<dbReference type="PANTHER" id="PTHR36503">
    <property type="entry name" value="BLR2520 PROTEIN"/>
    <property type="match status" value="1"/>
</dbReference>
<dbReference type="InterPro" id="IPR004360">
    <property type="entry name" value="Glyas_Fos-R_dOase_dom"/>
</dbReference>
<feature type="domain" description="Glyoxalase/fosfomycin resistance/dioxygenase" evidence="2">
    <location>
        <begin position="153"/>
        <end position="267"/>
    </location>
</feature>
<evidence type="ECO:0000259" key="2">
    <source>
        <dbReference type="Pfam" id="PF00903"/>
    </source>
</evidence>
<accession>A0A2H1KQF3</accession>
<dbReference type="Pfam" id="PF00903">
    <property type="entry name" value="Glyoxalase"/>
    <property type="match status" value="1"/>
</dbReference>
<keyword evidence="4" id="KW-1185">Reference proteome</keyword>